<name>A0A6V8M0I3_9BACT</name>
<accession>A0A6V8M0I3</accession>
<gene>
    <name evidence="1" type="ORF">NNJEOMEG_03627</name>
</gene>
<sequence>MNKTIWVTILEQDEAKGRALFEAIHRYGLGVNGHFWVDDLEKMQWAGAFSEISKPETAVWLIRGQLASFQDETKRYGLSMLAAMVQAMKGHGFPVMVLCDGGELDPATLPTPLKGVAPVKDDASLMAKLVAKANTPVPKVEPEYHLDIHPLPGLGQWFEVGPAKGHAWAGAIFGVQGGADAAEVDAHGVGPRGTVPEKAVLEYPMKGVKFSLGEAQFDAWAVKNALDDATSYYVRVKGNPRAVAFGSFPEGDEAEMFVVGLK</sequence>
<dbReference type="AlphaFoldDB" id="A0A6V8M0I3"/>
<reference evidence="1 2" key="2">
    <citation type="submission" date="2020-05" db="EMBL/GenBank/DDBJ databases">
        <title>Draft genome sequence of Desulfovibrio sp. strainFSS-1.</title>
        <authorList>
            <person name="Shimoshige H."/>
            <person name="Kobayashi H."/>
            <person name="Maekawa T."/>
        </authorList>
    </citation>
    <scope>NUCLEOTIDE SEQUENCE [LARGE SCALE GENOMIC DNA]</scope>
    <source>
        <strain evidence="1 2">SIID29052-01</strain>
    </source>
</reference>
<dbReference type="Proteomes" id="UP000494245">
    <property type="component" value="Unassembled WGS sequence"/>
</dbReference>
<dbReference type="RefSeq" id="WP_173086901.1">
    <property type="nucleotide sequence ID" value="NZ_BLTE01000022.1"/>
</dbReference>
<evidence type="ECO:0000313" key="2">
    <source>
        <dbReference type="Proteomes" id="UP000494245"/>
    </source>
</evidence>
<comment type="caution">
    <text evidence="1">The sequence shown here is derived from an EMBL/GenBank/DDBJ whole genome shotgun (WGS) entry which is preliminary data.</text>
</comment>
<reference evidence="1 2" key="1">
    <citation type="submission" date="2020-04" db="EMBL/GenBank/DDBJ databases">
        <authorList>
            <consortium name="Desulfovibrio sp. FSS-1 genome sequencing consortium"/>
            <person name="Shimoshige H."/>
            <person name="Kobayashi H."/>
            <person name="Maekawa T."/>
        </authorList>
    </citation>
    <scope>NUCLEOTIDE SEQUENCE [LARGE SCALE GENOMIC DNA]</scope>
    <source>
        <strain evidence="1 2">SIID29052-01</strain>
    </source>
</reference>
<proteinExistence type="predicted"/>
<organism evidence="1 2">
    <name type="scientific">Fundidesulfovibrio magnetotacticus</name>
    <dbReference type="NCBI Taxonomy" id="2730080"/>
    <lineage>
        <taxon>Bacteria</taxon>
        <taxon>Pseudomonadati</taxon>
        <taxon>Thermodesulfobacteriota</taxon>
        <taxon>Desulfovibrionia</taxon>
        <taxon>Desulfovibrionales</taxon>
        <taxon>Desulfovibrionaceae</taxon>
        <taxon>Fundidesulfovibrio</taxon>
    </lineage>
</organism>
<dbReference type="EMBL" id="BLTE01000022">
    <property type="protein sequence ID" value="GFK95759.1"/>
    <property type="molecule type" value="Genomic_DNA"/>
</dbReference>
<keyword evidence="2" id="KW-1185">Reference proteome</keyword>
<protein>
    <submittedName>
        <fullName evidence="1">Uncharacterized protein</fullName>
    </submittedName>
</protein>
<evidence type="ECO:0000313" key="1">
    <source>
        <dbReference type="EMBL" id="GFK95759.1"/>
    </source>
</evidence>